<sequence length="495" mass="54385">MDTQHQTTPSGHVSRTCRRCGWPFPNPHPSSKHRRTHNRICGTIEGYTNLIDIHSDAVSDDDHHSDSDDQETEKTPSPNIEKRIIKESGSSAGGIEERSNRSEDDRFSDAVTEFSDTGISPRVISEVRFEEHSIPLVKDTDGSHKDKIIDQMELSDNKDQGEDVYTLSVPNDIPLVDKAETLIEDFKDHKTMYSNVSRADKQTDMLDIFEVKTVQQNVHESQTSDSAFVPTVVIEESKVAKTRPLEISKTVPESADNLSEAEASRDKHLVETLGQRMPAEIKAAEVDHSVVSDSKDSVKVGTSETVVNEGGGKLLTGQDCGVDASFDSSSRNSLEGNWGSVSEVSDVFGKSEISDDRSRVGRSDAFEGASLVESEQENIEQSASEIKEVKVQKSQPSKSEAIAKVTNWSTSGHIATAPLRKLISEAPSSNPKPLPNMIKKDEEASKPGKSTLTQSPKVNQETSSVENSGEGKNDKKSKGIAWWVKFMCCSMPIKR</sequence>
<reference evidence="2" key="1">
    <citation type="journal article" date="2022" name="Mol. Ecol. Resour.">
        <title>The genomes of chicory, endive, great burdock and yacon provide insights into Asteraceae palaeo-polyploidization history and plant inulin production.</title>
        <authorList>
            <person name="Fan W."/>
            <person name="Wang S."/>
            <person name="Wang H."/>
            <person name="Wang A."/>
            <person name="Jiang F."/>
            <person name="Liu H."/>
            <person name="Zhao H."/>
            <person name="Xu D."/>
            <person name="Zhang Y."/>
        </authorList>
    </citation>
    <scope>NUCLEOTIDE SEQUENCE [LARGE SCALE GENOMIC DNA]</scope>
    <source>
        <strain evidence="2">cv. Yunnan</strain>
    </source>
</reference>
<accession>A0ACB9HHW1</accession>
<dbReference type="Proteomes" id="UP001056120">
    <property type="component" value="Linkage Group LG12"/>
</dbReference>
<gene>
    <name evidence="1" type="ORF">L1987_37539</name>
</gene>
<proteinExistence type="predicted"/>
<dbReference type="EMBL" id="CM042029">
    <property type="protein sequence ID" value="KAI3794898.1"/>
    <property type="molecule type" value="Genomic_DNA"/>
</dbReference>
<protein>
    <submittedName>
        <fullName evidence="1">Uncharacterized protein</fullName>
    </submittedName>
</protein>
<evidence type="ECO:0000313" key="2">
    <source>
        <dbReference type="Proteomes" id="UP001056120"/>
    </source>
</evidence>
<evidence type="ECO:0000313" key="1">
    <source>
        <dbReference type="EMBL" id="KAI3794898.1"/>
    </source>
</evidence>
<organism evidence="1 2">
    <name type="scientific">Smallanthus sonchifolius</name>
    <dbReference type="NCBI Taxonomy" id="185202"/>
    <lineage>
        <taxon>Eukaryota</taxon>
        <taxon>Viridiplantae</taxon>
        <taxon>Streptophyta</taxon>
        <taxon>Embryophyta</taxon>
        <taxon>Tracheophyta</taxon>
        <taxon>Spermatophyta</taxon>
        <taxon>Magnoliopsida</taxon>
        <taxon>eudicotyledons</taxon>
        <taxon>Gunneridae</taxon>
        <taxon>Pentapetalae</taxon>
        <taxon>asterids</taxon>
        <taxon>campanulids</taxon>
        <taxon>Asterales</taxon>
        <taxon>Asteraceae</taxon>
        <taxon>Asteroideae</taxon>
        <taxon>Heliantheae alliance</taxon>
        <taxon>Millerieae</taxon>
        <taxon>Smallanthus</taxon>
    </lineage>
</organism>
<reference evidence="1 2" key="2">
    <citation type="journal article" date="2022" name="Mol. Ecol. Resour.">
        <title>The genomes of chicory, endive, great burdock and yacon provide insights into Asteraceae paleo-polyploidization history and plant inulin production.</title>
        <authorList>
            <person name="Fan W."/>
            <person name="Wang S."/>
            <person name="Wang H."/>
            <person name="Wang A."/>
            <person name="Jiang F."/>
            <person name="Liu H."/>
            <person name="Zhao H."/>
            <person name="Xu D."/>
            <person name="Zhang Y."/>
        </authorList>
    </citation>
    <scope>NUCLEOTIDE SEQUENCE [LARGE SCALE GENOMIC DNA]</scope>
    <source>
        <strain evidence="2">cv. Yunnan</strain>
        <tissue evidence="1">Leaves</tissue>
    </source>
</reference>
<name>A0ACB9HHW1_9ASTR</name>
<comment type="caution">
    <text evidence="1">The sequence shown here is derived from an EMBL/GenBank/DDBJ whole genome shotgun (WGS) entry which is preliminary data.</text>
</comment>
<keyword evidence="2" id="KW-1185">Reference proteome</keyword>